<proteinExistence type="predicted"/>
<evidence type="ECO:0000256" key="3">
    <source>
        <dbReference type="SAM" id="MobiDB-lite"/>
    </source>
</evidence>
<keyword evidence="1" id="KW-1015">Disulfide bond</keyword>
<feature type="compositionally biased region" description="Basic and acidic residues" evidence="3">
    <location>
        <begin position="243"/>
        <end position="267"/>
    </location>
</feature>
<dbReference type="InterPro" id="IPR053207">
    <property type="entry name" value="Non-NMDA_GluR_Accessory"/>
</dbReference>
<dbReference type="Gene3D" id="2.60.120.290">
    <property type="entry name" value="Spermadhesin, CUB domain"/>
    <property type="match status" value="1"/>
</dbReference>
<evidence type="ECO:0000256" key="2">
    <source>
        <dbReference type="PROSITE-ProRule" id="PRU00059"/>
    </source>
</evidence>
<evidence type="ECO:0000313" key="6">
    <source>
        <dbReference type="Proteomes" id="UP001431783"/>
    </source>
</evidence>
<dbReference type="Proteomes" id="UP001431783">
    <property type="component" value="Unassembled WGS sequence"/>
</dbReference>
<dbReference type="SMART" id="SM00042">
    <property type="entry name" value="CUB"/>
    <property type="match status" value="1"/>
</dbReference>
<feature type="compositionally biased region" description="Polar residues" evidence="3">
    <location>
        <begin position="232"/>
        <end position="242"/>
    </location>
</feature>
<keyword evidence="6" id="KW-1185">Reference proteome</keyword>
<protein>
    <recommendedName>
        <fullName evidence="4">CUB domain-containing protein</fullName>
    </recommendedName>
</protein>
<comment type="caution">
    <text evidence="5">The sequence shown here is derived from an EMBL/GenBank/DDBJ whole genome shotgun (WGS) entry which is preliminary data.</text>
</comment>
<feature type="domain" description="CUB" evidence="4">
    <location>
        <begin position="92"/>
        <end position="212"/>
    </location>
</feature>
<evidence type="ECO:0000259" key="4">
    <source>
        <dbReference type="PROSITE" id="PS01180"/>
    </source>
</evidence>
<evidence type="ECO:0000256" key="1">
    <source>
        <dbReference type="ARBA" id="ARBA00023157"/>
    </source>
</evidence>
<organism evidence="5 6">
    <name type="scientific">Henosepilachna vigintioctopunctata</name>
    <dbReference type="NCBI Taxonomy" id="420089"/>
    <lineage>
        <taxon>Eukaryota</taxon>
        <taxon>Metazoa</taxon>
        <taxon>Ecdysozoa</taxon>
        <taxon>Arthropoda</taxon>
        <taxon>Hexapoda</taxon>
        <taxon>Insecta</taxon>
        <taxon>Pterygota</taxon>
        <taxon>Neoptera</taxon>
        <taxon>Endopterygota</taxon>
        <taxon>Coleoptera</taxon>
        <taxon>Polyphaga</taxon>
        <taxon>Cucujiformia</taxon>
        <taxon>Coccinelloidea</taxon>
        <taxon>Coccinellidae</taxon>
        <taxon>Epilachninae</taxon>
        <taxon>Epilachnini</taxon>
        <taxon>Henosepilachna</taxon>
    </lineage>
</organism>
<dbReference type="AlphaFoldDB" id="A0AAW1UBS0"/>
<evidence type="ECO:0000313" key="5">
    <source>
        <dbReference type="EMBL" id="KAK9881142.1"/>
    </source>
</evidence>
<dbReference type="CDD" id="cd00041">
    <property type="entry name" value="CUB"/>
    <property type="match status" value="1"/>
</dbReference>
<sequence length="297" mass="33646">MCFMKRCIRGDYLKVFLHLESGDVNEYTPWERLLCGRLADVPTIMYSSGPGLVLEFHSGPHSVNATGFSGTFRFIDKKSYRTDGMKLPNTMCDYQFLSSNHQPSYGKFYSPRYPSNYPRNIRCSYRFRARFGETVTVMFEELQLQKGDISCLNRADIVRVYDGKSSDDPAIAILCNEGTETEILSTGPELFVEFVANSDLPGQGFRASFQFQQAIDNSVELQRHQRPPAVQTITSDNEPSASETHDVAKQHKDFELDETERKKEKSQNCKNVIKSPVQNILNVCSGICYMCTQTGGQ</sequence>
<name>A0AAW1UBS0_9CUCU</name>
<gene>
    <name evidence="5" type="ORF">WA026_014493</name>
</gene>
<dbReference type="PANTHER" id="PTHR47537">
    <property type="entry name" value="CUBILIN"/>
    <property type="match status" value="1"/>
</dbReference>
<feature type="region of interest" description="Disordered" evidence="3">
    <location>
        <begin position="232"/>
        <end position="267"/>
    </location>
</feature>
<dbReference type="SUPFAM" id="SSF49854">
    <property type="entry name" value="Spermadhesin, CUB domain"/>
    <property type="match status" value="1"/>
</dbReference>
<reference evidence="5 6" key="1">
    <citation type="submission" date="2023-03" db="EMBL/GenBank/DDBJ databases">
        <title>Genome insight into feeding habits of ladybird beetles.</title>
        <authorList>
            <person name="Li H.-S."/>
            <person name="Huang Y.-H."/>
            <person name="Pang H."/>
        </authorList>
    </citation>
    <scope>NUCLEOTIDE SEQUENCE [LARGE SCALE GENOMIC DNA]</scope>
    <source>
        <strain evidence="5">SYSU_2023b</strain>
        <tissue evidence="5">Whole body</tissue>
    </source>
</reference>
<dbReference type="FunFam" id="2.60.120.290:FF:000005">
    <property type="entry name" value="Procollagen C-endopeptidase enhancer 1"/>
    <property type="match status" value="1"/>
</dbReference>
<dbReference type="Pfam" id="PF00431">
    <property type="entry name" value="CUB"/>
    <property type="match status" value="1"/>
</dbReference>
<accession>A0AAW1UBS0</accession>
<dbReference type="EMBL" id="JARQZJ010000067">
    <property type="protein sequence ID" value="KAK9881142.1"/>
    <property type="molecule type" value="Genomic_DNA"/>
</dbReference>
<dbReference type="PANTHER" id="PTHR47537:SF2">
    <property type="entry name" value="CUBILIN"/>
    <property type="match status" value="1"/>
</dbReference>
<comment type="caution">
    <text evidence="2">Lacks conserved residue(s) required for the propagation of feature annotation.</text>
</comment>
<dbReference type="PROSITE" id="PS01180">
    <property type="entry name" value="CUB"/>
    <property type="match status" value="1"/>
</dbReference>
<dbReference type="GO" id="GO:0005886">
    <property type="term" value="C:plasma membrane"/>
    <property type="evidence" value="ECO:0007669"/>
    <property type="project" value="TreeGrafter"/>
</dbReference>
<dbReference type="InterPro" id="IPR035914">
    <property type="entry name" value="Sperma_CUB_dom_sf"/>
</dbReference>
<dbReference type="InterPro" id="IPR000859">
    <property type="entry name" value="CUB_dom"/>
</dbReference>